<keyword evidence="10 15" id="KW-0472">Membrane</keyword>
<comment type="similarity">
    <text evidence="3">Belongs to the PIGM family.</text>
</comment>
<evidence type="ECO:0000256" key="11">
    <source>
        <dbReference type="ARBA" id="ARBA00031139"/>
    </source>
</evidence>
<evidence type="ECO:0000256" key="9">
    <source>
        <dbReference type="ARBA" id="ARBA00022989"/>
    </source>
</evidence>
<keyword evidence="17" id="KW-1185">Reference proteome</keyword>
<dbReference type="UniPathway" id="UPA00196"/>
<dbReference type="GO" id="GO:0004376">
    <property type="term" value="F:GPI mannosyltransferase activity"/>
    <property type="evidence" value="ECO:0007669"/>
    <property type="project" value="InterPro"/>
</dbReference>
<dbReference type="GO" id="GO:0005789">
    <property type="term" value="C:endoplasmic reticulum membrane"/>
    <property type="evidence" value="ECO:0007669"/>
    <property type="project" value="UniProtKB-SubCell"/>
</dbReference>
<reference evidence="18" key="1">
    <citation type="submission" date="2017-02" db="UniProtKB">
        <authorList>
            <consortium name="WormBaseParasite"/>
        </authorList>
    </citation>
    <scope>IDENTIFICATION</scope>
</reference>
<dbReference type="OrthoDB" id="1741594at2759"/>
<evidence type="ECO:0000256" key="3">
    <source>
        <dbReference type="ARBA" id="ARBA00011071"/>
    </source>
</evidence>
<dbReference type="GO" id="GO:0006506">
    <property type="term" value="P:GPI anchor biosynthetic process"/>
    <property type="evidence" value="ECO:0007669"/>
    <property type="project" value="UniProtKB-UniPathway"/>
</dbReference>
<evidence type="ECO:0000256" key="13">
    <source>
        <dbReference type="ARBA" id="ARBA00093408"/>
    </source>
</evidence>
<evidence type="ECO:0000256" key="1">
    <source>
        <dbReference type="ARBA" id="ARBA00004477"/>
    </source>
</evidence>
<evidence type="ECO:0000313" key="18">
    <source>
        <dbReference type="WBParaSite" id="ACOC_0000984301-mRNA-1"/>
    </source>
</evidence>
<proteinExistence type="inferred from homology"/>
<feature type="transmembrane region" description="Helical" evidence="15">
    <location>
        <begin position="17"/>
        <end position="34"/>
    </location>
</feature>
<dbReference type="GO" id="GO:0051751">
    <property type="term" value="F:alpha-1,4-mannosyltransferase activity"/>
    <property type="evidence" value="ECO:0007669"/>
    <property type="project" value="InterPro"/>
</dbReference>
<evidence type="ECO:0000256" key="4">
    <source>
        <dbReference type="ARBA" id="ARBA00022502"/>
    </source>
</evidence>
<sequence>MVLVEGNTPQRWTRGKLLFVSLAVRFTLILYSNIHDYMFHVNFTDIDYSVYSDAARYVAAGESPFNRVTYRLSYDLSTYARPSSLRSRGHKEGQPDDDLTLAVVVFWLANPLIAVISARGNADVLVCAAVLFTLYLLKKEHVSSKFYL</sequence>
<evidence type="ECO:0000313" key="16">
    <source>
        <dbReference type="EMBL" id="VDM61429.1"/>
    </source>
</evidence>
<evidence type="ECO:0000256" key="2">
    <source>
        <dbReference type="ARBA" id="ARBA00004687"/>
    </source>
</evidence>
<dbReference type="InterPro" id="IPR007704">
    <property type="entry name" value="PIG-M"/>
</dbReference>
<accession>A0A0R3PV35</accession>
<evidence type="ECO:0000256" key="5">
    <source>
        <dbReference type="ARBA" id="ARBA00022676"/>
    </source>
</evidence>
<comment type="pathway">
    <text evidence="2">Glycolipid biosynthesis; glycosylphosphatidylinositol-anchor biosynthesis.</text>
</comment>
<dbReference type="EMBL" id="UYYA01004363">
    <property type="protein sequence ID" value="VDM61429.1"/>
    <property type="molecule type" value="Genomic_DNA"/>
</dbReference>
<reference evidence="16 17" key="2">
    <citation type="submission" date="2018-11" db="EMBL/GenBank/DDBJ databases">
        <authorList>
            <consortium name="Pathogen Informatics"/>
        </authorList>
    </citation>
    <scope>NUCLEOTIDE SEQUENCE [LARGE SCALE GENOMIC DNA]</scope>
    <source>
        <strain evidence="16 17">Costa Rica</strain>
    </source>
</reference>
<dbReference type="WBParaSite" id="ACOC_0000984301-mRNA-1">
    <property type="protein sequence ID" value="ACOC_0000984301-mRNA-1"/>
    <property type="gene ID" value="ACOC_0000984301"/>
</dbReference>
<evidence type="ECO:0000256" key="15">
    <source>
        <dbReference type="SAM" id="Phobius"/>
    </source>
</evidence>
<keyword evidence="5" id="KW-0328">Glycosyltransferase</keyword>
<evidence type="ECO:0000256" key="10">
    <source>
        <dbReference type="ARBA" id="ARBA00023136"/>
    </source>
</evidence>
<organism evidence="18">
    <name type="scientific">Angiostrongylus costaricensis</name>
    <name type="common">Nematode worm</name>
    <dbReference type="NCBI Taxonomy" id="334426"/>
    <lineage>
        <taxon>Eukaryota</taxon>
        <taxon>Metazoa</taxon>
        <taxon>Ecdysozoa</taxon>
        <taxon>Nematoda</taxon>
        <taxon>Chromadorea</taxon>
        <taxon>Rhabditida</taxon>
        <taxon>Rhabditina</taxon>
        <taxon>Rhabditomorpha</taxon>
        <taxon>Strongyloidea</taxon>
        <taxon>Metastrongylidae</taxon>
        <taxon>Angiostrongylus</taxon>
    </lineage>
</organism>
<comment type="subcellular location">
    <subcellularLocation>
        <location evidence="1">Endoplasmic reticulum membrane</location>
        <topology evidence="1">Multi-pass membrane protein</topology>
    </subcellularLocation>
</comment>
<keyword evidence="4" id="KW-0337">GPI-anchor biosynthesis</keyword>
<dbReference type="Proteomes" id="UP000267027">
    <property type="component" value="Unassembled WGS sequence"/>
</dbReference>
<evidence type="ECO:0000256" key="7">
    <source>
        <dbReference type="ARBA" id="ARBA00022692"/>
    </source>
</evidence>
<name>A0A0R3PV35_ANGCS</name>
<dbReference type="STRING" id="334426.A0A0R3PV35"/>
<evidence type="ECO:0000256" key="12">
    <source>
        <dbReference type="ARBA" id="ARBA00032997"/>
    </source>
</evidence>
<gene>
    <name evidence="16" type="ORF">ACOC_LOCUS9844</name>
</gene>
<evidence type="ECO:0000313" key="17">
    <source>
        <dbReference type="Proteomes" id="UP000267027"/>
    </source>
</evidence>
<evidence type="ECO:0000256" key="14">
    <source>
        <dbReference type="ARBA" id="ARBA00093608"/>
    </source>
</evidence>
<keyword evidence="6" id="KW-0808">Transferase</keyword>
<feature type="transmembrane region" description="Helical" evidence="15">
    <location>
        <begin position="112"/>
        <end position="137"/>
    </location>
</feature>
<keyword evidence="7 15" id="KW-0812">Transmembrane</keyword>
<comment type="function">
    <text evidence="13">Catalytic subunit of the glycosylphosphatidylinositol-mannosyltransferase I complex which catalyzes the transfer of the first mannose, via an alpha-1,4 bond from a dolichol-phosphate-mannose (Dol-P-Man) to the glucosaminyl acyl phosphatidylinositol (GlcN-(acyl)PI) intermediate to generate alpha-D-Man-(1-&gt;4)-alpha-D-GlcN-(1-&gt;6)-(1-radyl,2-acyl-sn-glycero-3-phospho)-2-acyl-inositol and participates in the sixth step of the glycosylphosphatidylinositol-anchor biosynthesis.</text>
</comment>
<evidence type="ECO:0000256" key="8">
    <source>
        <dbReference type="ARBA" id="ARBA00022824"/>
    </source>
</evidence>
<keyword evidence="8" id="KW-0256">Endoplasmic reticulum</keyword>
<dbReference type="PANTHER" id="PTHR12886:SF0">
    <property type="entry name" value="GPI MANNOSYLTRANSFERASE 1"/>
    <property type="match status" value="1"/>
</dbReference>
<evidence type="ECO:0000256" key="6">
    <source>
        <dbReference type="ARBA" id="ARBA00022679"/>
    </source>
</evidence>
<dbReference type="AlphaFoldDB" id="A0A0R3PV35"/>
<dbReference type="PANTHER" id="PTHR12886">
    <property type="entry name" value="PIG-M MANNOSYLTRANSFERASE"/>
    <property type="match status" value="1"/>
</dbReference>
<keyword evidence="9 15" id="KW-1133">Transmembrane helix</keyword>
<dbReference type="GO" id="GO:1990529">
    <property type="term" value="C:glycosylphosphatidylinositol-mannosyltransferase I complex"/>
    <property type="evidence" value="ECO:0007669"/>
    <property type="project" value="TreeGrafter"/>
</dbReference>
<protein>
    <recommendedName>
        <fullName evidence="14">GPI alpha-1,4-mannosyltransferase I, catalytic subunit</fullName>
    </recommendedName>
    <alternativeName>
        <fullName evidence="12">GPI mannosyltransferase I</fullName>
    </alternativeName>
    <alternativeName>
        <fullName evidence="11">Phosphatidylinositol-glycan biosynthesis class M protein</fullName>
    </alternativeName>
</protein>